<reference evidence="1" key="2">
    <citation type="submission" date="2020-11" db="EMBL/GenBank/DDBJ databases">
        <authorList>
            <person name="McCartney M.A."/>
            <person name="Auch B."/>
            <person name="Kono T."/>
            <person name="Mallez S."/>
            <person name="Becker A."/>
            <person name="Gohl D.M."/>
            <person name="Silverstein K.A.T."/>
            <person name="Koren S."/>
            <person name="Bechman K.B."/>
            <person name="Herman A."/>
            <person name="Abrahante J.E."/>
            <person name="Garbe J."/>
        </authorList>
    </citation>
    <scope>NUCLEOTIDE SEQUENCE</scope>
    <source>
        <strain evidence="1">Duluth1</strain>
        <tissue evidence="1">Whole animal</tissue>
    </source>
</reference>
<proteinExistence type="predicted"/>
<dbReference type="Proteomes" id="UP000828390">
    <property type="component" value="Unassembled WGS sequence"/>
</dbReference>
<evidence type="ECO:0000313" key="1">
    <source>
        <dbReference type="EMBL" id="KAH3806588.1"/>
    </source>
</evidence>
<organism evidence="1 2">
    <name type="scientific">Dreissena polymorpha</name>
    <name type="common">Zebra mussel</name>
    <name type="synonym">Mytilus polymorpha</name>
    <dbReference type="NCBI Taxonomy" id="45954"/>
    <lineage>
        <taxon>Eukaryota</taxon>
        <taxon>Metazoa</taxon>
        <taxon>Spiralia</taxon>
        <taxon>Lophotrochozoa</taxon>
        <taxon>Mollusca</taxon>
        <taxon>Bivalvia</taxon>
        <taxon>Autobranchia</taxon>
        <taxon>Heteroconchia</taxon>
        <taxon>Euheterodonta</taxon>
        <taxon>Imparidentia</taxon>
        <taxon>Neoheterodontei</taxon>
        <taxon>Myida</taxon>
        <taxon>Dreissenoidea</taxon>
        <taxon>Dreissenidae</taxon>
        <taxon>Dreissena</taxon>
    </lineage>
</organism>
<evidence type="ECO:0000313" key="2">
    <source>
        <dbReference type="Proteomes" id="UP000828390"/>
    </source>
</evidence>
<dbReference type="EMBL" id="JAIWYP010000006">
    <property type="protein sequence ID" value="KAH3806588.1"/>
    <property type="molecule type" value="Genomic_DNA"/>
</dbReference>
<gene>
    <name evidence="1" type="ORF">DPMN_134911</name>
</gene>
<keyword evidence="2" id="KW-1185">Reference proteome</keyword>
<reference evidence="1" key="1">
    <citation type="journal article" date="2019" name="bioRxiv">
        <title>The Genome of the Zebra Mussel, Dreissena polymorpha: A Resource for Invasive Species Research.</title>
        <authorList>
            <person name="McCartney M.A."/>
            <person name="Auch B."/>
            <person name="Kono T."/>
            <person name="Mallez S."/>
            <person name="Zhang Y."/>
            <person name="Obille A."/>
            <person name="Becker A."/>
            <person name="Abrahante J.E."/>
            <person name="Garbe J."/>
            <person name="Badalamenti J.P."/>
            <person name="Herman A."/>
            <person name="Mangelson H."/>
            <person name="Liachko I."/>
            <person name="Sullivan S."/>
            <person name="Sone E.D."/>
            <person name="Koren S."/>
            <person name="Silverstein K.A.T."/>
            <person name="Beckman K.B."/>
            <person name="Gohl D.M."/>
        </authorList>
    </citation>
    <scope>NUCLEOTIDE SEQUENCE</scope>
    <source>
        <strain evidence="1">Duluth1</strain>
        <tissue evidence="1">Whole animal</tissue>
    </source>
</reference>
<dbReference type="AlphaFoldDB" id="A0A9D4FX30"/>
<sequence>MMRCTLYPNKCWGVFLKELHNIAFPPSHYTSSFLTKSNIFLISSPLHFSSYKTSETMLTALSLPSDPGRTGVHYHSHSGRTLIHISCFHCQYFHLLLKRTRQNTLCQKPVLKDQF</sequence>
<name>A0A9D4FX30_DREPO</name>
<accession>A0A9D4FX30</accession>
<protein>
    <submittedName>
        <fullName evidence="1">Uncharacterized protein</fullName>
    </submittedName>
</protein>
<comment type="caution">
    <text evidence="1">The sequence shown here is derived from an EMBL/GenBank/DDBJ whole genome shotgun (WGS) entry which is preliminary data.</text>
</comment>